<gene>
    <name evidence="1" type="ORF">VEHSUH05_00925</name>
</gene>
<keyword evidence="2" id="KW-1185">Reference proteome</keyword>
<comment type="caution">
    <text evidence="1">The sequence shown here is derived from an EMBL/GenBank/DDBJ whole genome shotgun (WGS) entry which is preliminary data.</text>
</comment>
<protein>
    <submittedName>
        <fullName evidence="1">ImmA/IrrE family metallo-endopeptidase</fullName>
    </submittedName>
</protein>
<accession>A0A2S7ZCK5</accession>
<name>A0A2S7ZCK5_9FIRM</name>
<dbReference type="STRING" id="1298594.GCA_001312465_01292"/>
<reference evidence="1 2" key="1">
    <citation type="submission" date="2018-01" db="EMBL/GenBank/DDBJ databases">
        <title>Draft genome sequences of clinical isolates and type strains of oral Veillonella including Veillonella infantum sp., nov.</title>
        <authorList>
            <person name="Mashima I."/>
            <person name="Liao Y.-C."/>
            <person name="Sabharwal A."/>
            <person name="Haase E.M."/>
            <person name="Nakazawa F."/>
            <person name="Scannapieco F.A."/>
        </authorList>
    </citation>
    <scope>NUCLEOTIDE SEQUENCE [LARGE SCALE GENOMIC DNA]</scope>
    <source>
        <strain evidence="1 2">JCM 15641</strain>
    </source>
</reference>
<dbReference type="AlphaFoldDB" id="A0A2S7ZCK5"/>
<dbReference type="EMBL" id="PPDB01000001">
    <property type="protein sequence ID" value="PQL21016.1"/>
    <property type="molecule type" value="Genomic_DNA"/>
</dbReference>
<organism evidence="1 2">
    <name type="scientific">Veillonella denticariosi JCM 15641</name>
    <dbReference type="NCBI Taxonomy" id="1298594"/>
    <lineage>
        <taxon>Bacteria</taxon>
        <taxon>Bacillati</taxon>
        <taxon>Bacillota</taxon>
        <taxon>Negativicutes</taxon>
        <taxon>Veillonellales</taxon>
        <taxon>Veillonellaceae</taxon>
        <taxon>Veillonella</taxon>
    </lineage>
</organism>
<proteinExistence type="predicted"/>
<evidence type="ECO:0000313" key="2">
    <source>
        <dbReference type="Proteomes" id="UP000237916"/>
    </source>
</evidence>
<evidence type="ECO:0000313" key="1">
    <source>
        <dbReference type="EMBL" id="PQL21016.1"/>
    </source>
</evidence>
<dbReference type="OrthoDB" id="1631892at2"/>
<dbReference type="Proteomes" id="UP000237916">
    <property type="component" value="Unassembled WGS sequence"/>
</dbReference>
<dbReference type="RefSeq" id="WP_105090458.1">
    <property type="nucleotide sequence ID" value="NZ_PPDB01000001.1"/>
</dbReference>
<sequence length="88" mass="10535">MIINIIECDIPNVKAISSTGEDEGVHNIYIRKNMSIEDMRNEIKHELLHIINDDFYLDHHVNLIEHMVRRRELTDDVLEEIDFYHHVL</sequence>